<evidence type="ECO:0000256" key="1">
    <source>
        <dbReference type="ARBA" id="ARBA00022837"/>
    </source>
</evidence>
<dbReference type="Proteomes" id="UP000492821">
    <property type="component" value="Unassembled WGS sequence"/>
</dbReference>
<dbReference type="GO" id="GO:0005509">
    <property type="term" value="F:calcium ion binding"/>
    <property type="evidence" value="ECO:0007669"/>
    <property type="project" value="InterPro"/>
</dbReference>
<feature type="transmembrane region" description="Helical" evidence="2">
    <location>
        <begin position="21"/>
        <end position="41"/>
    </location>
</feature>
<dbReference type="WBParaSite" id="Pan_g2002.t1">
    <property type="protein sequence ID" value="Pan_g2002.t1"/>
    <property type="gene ID" value="Pan_g2002"/>
</dbReference>
<proteinExistence type="predicted"/>
<dbReference type="PROSITE" id="PS50222">
    <property type="entry name" value="EF_HAND_2"/>
    <property type="match status" value="1"/>
</dbReference>
<keyword evidence="2" id="KW-0812">Transmembrane</keyword>
<name>A0A7E4VF09_PANRE</name>
<keyword evidence="2" id="KW-0472">Membrane</keyword>
<evidence type="ECO:0000259" key="3">
    <source>
        <dbReference type="PROSITE" id="PS50222"/>
    </source>
</evidence>
<dbReference type="InterPro" id="IPR011992">
    <property type="entry name" value="EF-hand-dom_pair"/>
</dbReference>
<evidence type="ECO:0000256" key="2">
    <source>
        <dbReference type="SAM" id="Phobius"/>
    </source>
</evidence>
<protein>
    <submittedName>
        <fullName evidence="5">EF-hand domain-containing protein</fullName>
    </submittedName>
</protein>
<accession>A0A7E4VF09</accession>
<keyword evidence="1" id="KW-0106">Calcium</keyword>
<feature type="domain" description="EF-hand" evidence="3">
    <location>
        <begin position="95"/>
        <end position="130"/>
    </location>
</feature>
<dbReference type="AlphaFoldDB" id="A0A7E4VF09"/>
<reference evidence="4" key="1">
    <citation type="journal article" date="2013" name="Genetics">
        <title>The draft genome and transcriptome of Panagrellus redivivus are shaped by the harsh demands of a free-living lifestyle.</title>
        <authorList>
            <person name="Srinivasan J."/>
            <person name="Dillman A.R."/>
            <person name="Macchietto M.G."/>
            <person name="Heikkinen L."/>
            <person name="Lakso M."/>
            <person name="Fracchia K.M."/>
            <person name="Antoshechkin I."/>
            <person name="Mortazavi A."/>
            <person name="Wong G."/>
            <person name="Sternberg P.W."/>
        </authorList>
    </citation>
    <scope>NUCLEOTIDE SEQUENCE [LARGE SCALE GENOMIC DNA]</scope>
    <source>
        <strain evidence="4">MT8872</strain>
    </source>
</reference>
<dbReference type="SUPFAM" id="SSF47473">
    <property type="entry name" value="EF-hand"/>
    <property type="match status" value="1"/>
</dbReference>
<dbReference type="InterPro" id="IPR018247">
    <property type="entry name" value="EF_Hand_1_Ca_BS"/>
</dbReference>
<keyword evidence="2" id="KW-1133">Transmembrane helix</keyword>
<reference evidence="5" key="2">
    <citation type="submission" date="2020-10" db="UniProtKB">
        <authorList>
            <consortium name="WormBaseParasite"/>
        </authorList>
    </citation>
    <scope>IDENTIFICATION</scope>
</reference>
<sequence length="173" mass="19329">MVFGYISPGNEEKLSIGNCEMAKVIFILIVLIGAVLADIVIPDRLDWADFQKYDICNPVVAAQCFSDMDSNHDKIVTKAERDAYYSKNNARIEALNQAMYDSDFKTADSNGDGYVSPAEMDAYGKSLDIIVDSAFENYVNSLDADNDGRLSKTEFVNFEKGWPSANLRFDFDN</sequence>
<evidence type="ECO:0000313" key="5">
    <source>
        <dbReference type="WBParaSite" id="Pan_g2002.t1"/>
    </source>
</evidence>
<organism evidence="4 5">
    <name type="scientific">Panagrellus redivivus</name>
    <name type="common">Microworm</name>
    <dbReference type="NCBI Taxonomy" id="6233"/>
    <lineage>
        <taxon>Eukaryota</taxon>
        <taxon>Metazoa</taxon>
        <taxon>Ecdysozoa</taxon>
        <taxon>Nematoda</taxon>
        <taxon>Chromadorea</taxon>
        <taxon>Rhabditida</taxon>
        <taxon>Tylenchina</taxon>
        <taxon>Panagrolaimomorpha</taxon>
        <taxon>Panagrolaimoidea</taxon>
        <taxon>Panagrolaimidae</taxon>
        <taxon>Panagrellus</taxon>
    </lineage>
</organism>
<keyword evidence="4" id="KW-1185">Reference proteome</keyword>
<dbReference type="Pfam" id="PF13499">
    <property type="entry name" value="EF-hand_7"/>
    <property type="match status" value="1"/>
</dbReference>
<dbReference type="Gene3D" id="1.10.238.10">
    <property type="entry name" value="EF-hand"/>
    <property type="match status" value="1"/>
</dbReference>
<dbReference type="PROSITE" id="PS00018">
    <property type="entry name" value="EF_HAND_1"/>
    <property type="match status" value="2"/>
</dbReference>
<dbReference type="InterPro" id="IPR002048">
    <property type="entry name" value="EF_hand_dom"/>
</dbReference>
<evidence type="ECO:0000313" key="4">
    <source>
        <dbReference type="Proteomes" id="UP000492821"/>
    </source>
</evidence>